<evidence type="ECO:0000313" key="3">
    <source>
        <dbReference type="Proteomes" id="UP000179184"/>
    </source>
</evidence>
<feature type="chain" id="PRO_5009517879" evidence="1">
    <location>
        <begin position="23"/>
        <end position="271"/>
    </location>
</feature>
<protein>
    <submittedName>
        <fullName evidence="2">Uncharacterized protein</fullName>
    </submittedName>
</protein>
<evidence type="ECO:0000313" key="2">
    <source>
        <dbReference type="EMBL" id="OGD30587.1"/>
    </source>
</evidence>
<comment type="caution">
    <text evidence="2">The sequence shown here is derived from an EMBL/GenBank/DDBJ whole genome shotgun (WGS) entry which is preliminary data.</text>
</comment>
<proteinExistence type="predicted"/>
<organism evidence="2 3">
    <name type="scientific">Candidatus Azambacteria bacterium RIFCSPHIGHO2_02_46_12</name>
    <dbReference type="NCBI Taxonomy" id="1797295"/>
    <lineage>
        <taxon>Bacteria</taxon>
        <taxon>Candidatus Azamiibacteriota</taxon>
    </lineage>
</organism>
<gene>
    <name evidence="2" type="ORF">A2W60_01210</name>
</gene>
<name>A0A1F5BJ11_9BACT</name>
<dbReference type="AlphaFoldDB" id="A0A1F5BJ11"/>
<dbReference type="Proteomes" id="UP000179184">
    <property type="component" value="Unassembled WGS sequence"/>
</dbReference>
<keyword evidence="1" id="KW-0732">Signal</keyword>
<feature type="signal peptide" evidence="1">
    <location>
        <begin position="1"/>
        <end position="22"/>
    </location>
</feature>
<dbReference type="EMBL" id="MEYN01000021">
    <property type="protein sequence ID" value="OGD30587.1"/>
    <property type="molecule type" value="Genomic_DNA"/>
</dbReference>
<evidence type="ECO:0000256" key="1">
    <source>
        <dbReference type="SAM" id="SignalP"/>
    </source>
</evidence>
<reference evidence="2 3" key="1">
    <citation type="journal article" date="2016" name="Nat. Commun.">
        <title>Thousands of microbial genomes shed light on interconnected biogeochemical processes in an aquifer system.</title>
        <authorList>
            <person name="Anantharaman K."/>
            <person name="Brown C.T."/>
            <person name="Hug L.A."/>
            <person name="Sharon I."/>
            <person name="Castelle C.J."/>
            <person name="Probst A.J."/>
            <person name="Thomas B.C."/>
            <person name="Singh A."/>
            <person name="Wilkins M.J."/>
            <person name="Karaoz U."/>
            <person name="Brodie E.L."/>
            <person name="Williams K.H."/>
            <person name="Hubbard S.S."/>
            <person name="Banfield J.F."/>
        </authorList>
    </citation>
    <scope>NUCLEOTIDE SEQUENCE [LARGE SCALE GENOMIC DNA]</scope>
</reference>
<accession>A0A1F5BJ11</accession>
<sequence>MKLKLFLLSLSFLFLAAFSAHAAAMKQIQYFVGQETVLRNPGDQIDMPFTVFIGEIQPLIKSAEVEIRGVATNQVTPNPTLQVSIDDPTFAQARAKTFVLDSVQRTDPFKIRYDATSYLASVINEGGNWSFTLNLKLDGAAASLLSAKIRLTYTFLPKFLTSGQLDSSTYDTQVPEGAGYNAIMWKGQLPATSRVLFQFATSNDPNGPWNFLGPDGLPTSYYEPSGPDIPIRISPAYHNNMRYFRYRIILKPSNTGLASPRVDDVIINWSP</sequence>